<evidence type="ECO:0000313" key="2">
    <source>
        <dbReference type="Proteomes" id="UP001060170"/>
    </source>
</evidence>
<sequence>MPQSRKRRQQGLGAQPNQDEPNSNDEDKAPTSTAPSAAPVKDEETNNQRLEHARTLYQKCQNCISAAYASYRTPQLSNQLDKSKRRMIAWQCKTCLKDINRPANDRLCSNLLTHAGRCELKHSKASKNKTLILVGISGTGDIDPQEVLQQCAIWCAEGAKPFSALQEKSLQRLLHPTIVKHLPSRKMLSKAIHILYMCFQEQSLQEFKTHEGAIYLGVDAWQTPNGFDIIGVVIYRLLNDGKGKFYSSAMPLNFVQLKQSHTGKYLARMFQFIVEKFGIEHQICGIVSDNAANNHTMIEELEQLNWNRFSGEPQWIRCFTHILKLIVKAILRPFGRKKKPDSVDLEESDEEEEAQDLIDRSYNDKEANDSDSDDGEDGVPPERDDAELGEDDELTIEDLQDLEEEEDSDVYTSASCRRLLAKFRGIATKLNKLPNSKARFIELCQEHQCQKPHSIEHDVPTCWNSTYKQLASIVRREDAIIIWQRDKKFGTNHNVHLTQADLDLAQDLTIFLQPCEMHVVLGFRSPISTTRSPIYRIAMVLHPSFKDEYFKLAKWPQSWFDEAITLTRQMYERWYKPKPCEAAKTPKKGPQKAQTGVLAGLGAAAIAQSAESLSDPIDIRLSGGLVLDEGVPVNGLRWSTKQKRSGNTHKVFYSWHLMLCPAQQLLPMLSAPSTLGKTMSLPGDATSTQKAHSCYGCFKGDELQAICCSCQAALSGKSKSGTNHLWQHLEQCKDFQTKSKQSLLETTTLSTLAWVFSQNESRKLLAKMVIAHEQPLKSVENPLFCKFVGSLQPKFKLFSRTTLKSNIMALYNSMKGDLARKISFVDRMSLTTNLWTSSNQSPFMVISAHYILPDWTLKKRLISFKELPTPHTGLAIANQLITTIGKWKLIEKVAFITVDDASSNDVAVSEVQEVLEEQNGLKRLSKAICQVRESVRYVKLNPSRKQAFDEAVKRFHTKKQALPSVDVPTRWNSTYLMLKSALPYKNAFDNLAAEDANYKTCPTAVEWAEIEVMKEFLGIFNTVKPMQDKFDKYWTKMKDFAAINNIFDPRYKLELINFYLADEPSTEEAANSLKDIKSKIYNWFHVLTRQSNKQTKRPIVSDKSKKKESTEETQETERFKAYLASKKSIQGATSPSAELDLYLQEPTVDIDYPSLDILNWWKINAPRFPTLAVMAKVILMVPMTSIASESAFSTGGRVLSKSRSRLKPETLEALVCGQDWICQDEGLYNLDDDNDEDKVVEHESDEEHLQENHGSSRFEEGRQLTGVDHASHSRLPSAELFVAPPLVKLQRLQFWAQPGGVYIIANLPGVLGYKQPVAVPSKSSMMKSVAKCFQQFKAKNVLLGKDGDCFIGEQFVNRACLRSRKATGNSHANNRADTIDVLLNPDHPLFVMINSTSDPIRGSWTRLKNTIRDICGLMHGHQDVTLLDNLRGVNGSSDQALLAVNEYFEGITGGDNDESAEPPVAAPGRSGEVGEGGIRYVFEFIALAISALVSLHMDQRTQDRQLVAQED</sequence>
<reference evidence="2" key="1">
    <citation type="journal article" date="2018" name="BMC Genomics">
        <title>Genomic insights into host adaptation between the wheat stripe rust pathogen (Puccinia striiformis f. sp. tritici) and the barley stripe rust pathogen (Puccinia striiformis f. sp. hordei).</title>
        <authorList>
            <person name="Xia C."/>
            <person name="Wang M."/>
            <person name="Yin C."/>
            <person name="Cornejo O.E."/>
            <person name="Hulbert S.H."/>
            <person name="Chen X."/>
        </authorList>
    </citation>
    <scope>NUCLEOTIDE SEQUENCE [LARGE SCALE GENOMIC DNA]</scope>
    <source>
        <strain evidence="2">93-210</strain>
    </source>
</reference>
<keyword evidence="2" id="KW-1185">Reference proteome</keyword>
<reference evidence="1 2" key="3">
    <citation type="journal article" date="2022" name="Microbiol. Spectr.">
        <title>Folding features and dynamics of 3D genome architecture in plant fungal pathogens.</title>
        <authorList>
            <person name="Xia C."/>
        </authorList>
    </citation>
    <scope>NUCLEOTIDE SEQUENCE [LARGE SCALE GENOMIC DNA]</scope>
    <source>
        <strain evidence="1 2">93-210</strain>
    </source>
</reference>
<proteinExistence type="predicted"/>
<name>A0ACC0F070_9BASI</name>
<dbReference type="EMBL" id="CM045865">
    <property type="protein sequence ID" value="KAI7962739.1"/>
    <property type="molecule type" value="Genomic_DNA"/>
</dbReference>
<accession>A0ACC0F070</accession>
<dbReference type="Proteomes" id="UP001060170">
    <property type="component" value="Chromosome 1"/>
</dbReference>
<protein>
    <submittedName>
        <fullName evidence="1">Uncharacterized protein</fullName>
    </submittedName>
</protein>
<gene>
    <name evidence="1" type="ORF">MJO28_000833</name>
</gene>
<comment type="caution">
    <text evidence="1">The sequence shown here is derived from an EMBL/GenBank/DDBJ whole genome shotgun (WGS) entry which is preliminary data.</text>
</comment>
<evidence type="ECO:0000313" key="1">
    <source>
        <dbReference type="EMBL" id="KAI7962739.1"/>
    </source>
</evidence>
<reference evidence="2" key="2">
    <citation type="journal article" date="2018" name="Mol. Plant Microbe Interact.">
        <title>Genome sequence resources for the wheat stripe rust pathogen (Puccinia striiformis f. sp. tritici) and the barley stripe rust pathogen (Puccinia striiformis f. sp. hordei).</title>
        <authorList>
            <person name="Xia C."/>
            <person name="Wang M."/>
            <person name="Yin C."/>
            <person name="Cornejo O.E."/>
            <person name="Hulbert S.H."/>
            <person name="Chen X."/>
        </authorList>
    </citation>
    <scope>NUCLEOTIDE SEQUENCE [LARGE SCALE GENOMIC DNA]</scope>
    <source>
        <strain evidence="2">93-210</strain>
    </source>
</reference>
<organism evidence="1 2">
    <name type="scientific">Puccinia striiformis f. sp. tritici</name>
    <dbReference type="NCBI Taxonomy" id="168172"/>
    <lineage>
        <taxon>Eukaryota</taxon>
        <taxon>Fungi</taxon>
        <taxon>Dikarya</taxon>
        <taxon>Basidiomycota</taxon>
        <taxon>Pucciniomycotina</taxon>
        <taxon>Pucciniomycetes</taxon>
        <taxon>Pucciniales</taxon>
        <taxon>Pucciniaceae</taxon>
        <taxon>Puccinia</taxon>
    </lineage>
</organism>